<organism evidence="2 3">
    <name type="scientific">Caerostris darwini</name>
    <dbReference type="NCBI Taxonomy" id="1538125"/>
    <lineage>
        <taxon>Eukaryota</taxon>
        <taxon>Metazoa</taxon>
        <taxon>Ecdysozoa</taxon>
        <taxon>Arthropoda</taxon>
        <taxon>Chelicerata</taxon>
        <taxon>Arachnida</taxon>
        <taxon>Araneae</taxon>
        <taxon>Araneomorphae</taxon>
        <taxon>Entelegynae</taxon>
        <taxon>Araneoidea</taxon>
        <taxon>Araneidae</taxon>
        <taxon>Caerostris</taxon>
    </lineage>
</organism>
<protein>
    <submittedName>
        <fullName evidence="2">Uncharacterized protein</fullName>
    </submittedName>
</protein>
<feature type="region of interest" description="Disordered" evidence="1">
    <location>
        <begin position="13"/>
        <end position="45"/>
    </location>
</feature>
<proteinExistence type="predicted"/>
<dbReference type="AlphaFoldDB" id="A0AAV4SFM9"/>
<sequence>MKKSGVRCARWANELDQRGGRGGGESGQGCRDSSDQEPSIPHFGATAPRTIKNLNRATSDLLTINKSITETFQMEISLCEVLINLKSGYGKRIDAIFIDCPFSNLLCNRCWDRSVERWLEFRTEVLREVLINLKSCFGKHIDSTFIDVIFIDGSYSSLICGYYLDRLAERGLEFRTEGPKLGNRRQILGMMPSLSMVHIQVRFALAAWNRVGIRTESLLGTGWWRQDWKSELMVQSLAIEDKH</sequence>
<accession>A0AAV4SFM9</accession>
<dbReference type="EMBL" id="BPLQ01007740">
    <property type="protein sequence ID" value="GIY31986.1"/>
    <property type="molecule type" value="Genomic_DNA"/>
</dbReference>
<gene>
    <name evidence="2" type="ORF">CDAR_410991</name>
</gene>
<evidence type="ECO:0000313" key="3">
    <source>
        <dbReference type="Proteomes" id="UP001054837"/>
    </source>
</evidence>
<comment type="caution">
    <text evidence="2">The sequence shown here is derived from an EMBL/GenBank/DDBJ whole genome shotgun (WGS) entry which is preliminary data.</text>
</comment>
<keyword evidence="3" id="KW-1185">Reference proteome</keyword>
<reference evidence="2 3" key="1">
    <citation type="submission" date="2021-06" db="EMBL/GenBank/DDBJ databases">
        <title>Caerostris darwini draft genome.</title>
        <authorList>
            <person name="Kono N."/>
            <person name="Arakawa K."/>
        </authorList>
    </citation>
    <scope>NUCLEOTIDE SEQUENCE [LARGE SCALE GENOMIC DNA]</scope>
</reference>
<dbReference type="Proteomes" id="UP001054837">
    <property type="component" value="Unassembled WGS sequence"/>
</dbReference>
<evidence type="ECO:0000313" key="2">
    <source>
        <dbReference type="EMBL" id="GIY31986.1"/>
    </source>
</evidence>
<evidence type="ECO:0000256" key="1">
    <source>
        <dbReference type="SAM" id="MobiDB-lite"/>
    </source>
</evidence>
<name>A0AAV4SFM9_9ARAC</name>